<feature type="region of interest" description="Disordered" evidence="1">
    <location>
        <begin position="197"/>
        <end position="240"/>
    </location>
</feature>
<dbReference type="Proteomes" id="UP001347146">
    <property type="component" value="Unassembled WGS sequence"/>
</dbReference>
<keyword evidence="2" id="KW-0812">Transmembrane</keyword>
<sequence>MTTTTRRRARYGVALGILALAGSALLATPTAAADPQSDAQAAIAELSDQIDSGDVDGGRAGSGLGDEEGSLEAVGDGYQQDFANGTVFWSPDNGARVLYGAILSKYDDEGGPTGSLGFPASNEAPAGDGSSARVAEFAAADQPQIYWTPDDGAWVVRGPFTVATDELGGELGAPTADMTRSGDVMSQEFANGTITYDTASGEWTSSPDDGWADQLAGSPVPGTADPSDVGASSADTNATDDATEGSSWWWLLIPFLIILVGLLLIWLFRKFGQPVGARDQHADATGAADRSETTGPDGATAGLMGAAAAGTVAGGAAIAANRPDAEDADAIPADEVPGDESESADAEPGAEGGATDSTDEPVPDEPADDAAMVLPDAEVADAGTESGVPVAAVGSTTAAAPLTDETMPLSLEELMAEDISEVMSPPDDAELGMGDTSHHASGDGVGSYYRNGEKLPVPLGAHLPLDGDDPAPEGYPVKADVAAGVYHTPDQASYDDVVPEIWFASESAAESAHFRRADAD</sequence>
<keyword evidence="3" id="KW-0732">Signal</keyword>
<feature type="transmembrane region" description="Helical" evidence="2">
    <location>
        <begin position="248"/>
        <end position="268"/>
    </location>
</feature>
<accession>A0ABU7M7W7</accession>
<feature type="compositionally biased region" description="Acidic residues" evidence="1">
    <location>
        <begin position="357"/>
        <end position="368"/>
    </location>
</feature>
<dbReference type="Pfam" id="PF08310">
    <property type="entry name" value="LGFP"/>
    <property type="match status" value="2"/>
</dbReference>
<dbReference type="RefSeq" id="WP_330430859.1">
    <property type="nucleotide sequence ID" value="NZ_JAZDUF010000001.1"/>
</dbReference>
<evidence type="ECO:0000313" key="5">
    <source>
        <dbReference type="Proteomes" id="UP001347146"/>
    </source>
</evidence>
<feature type="region of interest" description="Disordered" evidence="1">
    <location>
        <begin position="48"/>
        <end position="69"/>
    </location>
</feature>
<keyword evidence="2" id="KW-1133">Transmembrane helix</keyword>
<evidence type="ECO:0000313" key="4">
    <source>
        <dbReference type="EMBL" id="MEE3849212.1"/>
    </source>
</evidence>
<comment type="caution">
    <text evidence="4">The sequence shown here is derived from an EMBL/GenBank/DDBJ whole genome shotgun (WGS) entry which is preliminary data.</text>
</comment>
<feature type="region of interest" description="Disordered" evidence="1">
    <location>
        <begin position="282"/>
        <end position="302"/>
    </location>
</feature>
<dbReference type="InterPro" id="IPR013207">
    <property type="entry name" value="LGFP"/>
</dbReference>
<name>A0ABU7M7W7_9ACTN</name>
<evidence type="ECO:0000256" key="2">
    <source>
        <dbReference type="SAM" id="Phobius"/>
    </source>
</evidence>
<dbReference type="EMBL" id="JAZDUF010000001">
    <property type="protein sequence ID" value="MEE3849212.1"/>
    <property type="molecule type" value="Genomic_DNA"/>
</dbReference>
<feature type="compositionally biased region" description="Polar residues" evidence="1">
    <location>
        <begin position="197"/>
        <end position="207"/>
    </location>
</feature>
<evidence type="ECO:0000256" key="3">
    <source>
        <dbReference type="SAM" id="SignalP"/>
    </source>
</evidence>
<gene>
    <name evidence="4" type="ORF">VZC37_02635</name>
</gene>
<organism evidence="4 5">
    <name type="scientific">Gordonia sesuvii</name>
    <dbReference type="NCBI Taxonomy" id="3116777"/>
    <lineage>
        <taxon>Bacteria</taxon>
        <taxon>Bacillati</taxon>
        <taxon>Actinomycetota</taxon>
        <taxon>Actinomycetes</taxon>
        <taxon>Mycobacteriales</taxon>
        <taxon>Gordoniaceae</taxon>
        <taxon>Gordonia</taxon>
    </lineage>
</organism>
<feature type="chain" id="PRO_5045492293" description="LGFP repeat-containing protein" evidence="3">
    <location>
        <begin position="33"/>
        <end position="520"/>
    </location>
</feature>
<dbReference type="PROSITE" id="PS51318">
    <property type="entry name" value="TAT"/>
    <property type="match status" value="1"/>
</dbReference>
<keyword evidence="2" id="KW-0472">Membrane</keyword>
<evidence type="ECO:0008006" key="6">
    <source>
        <dbReference type="Google" id="ProtNLM"/>
    </source>
</evidence>
<keyword evidence="5" id="KW-1185">Reference proteome</keyword>
<proteinExistence type="predicted"/>
<reference evidence="4 5" key="1">
    <citation type="submission" date="2024-01" db="EMBL/GenBank/DDBJ databases">
        <title>Draft genome sequence of Gordonia sp. LSe1-13.</title>
        <authorList>
            <person name="Suphannarot A."/>
            <person name="Mingma R."/>
        </authorList>
    </citation>
    <scope>NUCLEOTIDE SEQUENCE [LARGE SCALE GENOMIC DNA]</scope>
    <source>
        <strain evidence="4 5">LSe1-13</strain>
    </source>
</reference>
<feature type="region of interest" description="Disordered" evidence="1">
    <location>
        <begin position="329"/>
        <end position="368"/>
    </location>
</feature>
<feature type="compositionally biased region" description="Acidic residues" evidence="1">
    <location>
        <begin position="336"/>
        <end position="345"/>
    </location>
</feature>
<dbReference type="InterPro" id="IPR006311">
    <property type="entry name" value="TAT_signal"/>
</dbReference>
<feature type="signal peptide" evidence="3">
    <location>
        <begin position="1"/>
        <end position="32"/>
    </location>
</feature>
<evidence type="ECO:0000256" key="1">
    <source>
        <dbReference type="SAM" id="MobiDB-lite"/>
    </source>
</evidence>
<protein>
    <recommendedName>
        <fullName evidence="6">LGFP repeat-containing protein</fullName>
    </recommendedName>
</protein>